<comment type="caution">
    <text evidence="2">The sequence shown here is derived from an EMBL/GenBank/DDBJ whole genome shotgun (WGS) entry which is preliminary data.</text>
</comment>
<accession>A0A151MEB5</accession>
<keyword evidence="3" id="KW-1185">Reference proteome</keyword>
<dbReference type="EMBL" id="AKHW03006231">
    <property type="protein sequence ID" value="KYO22851.1"/>
    <property type="molecule type" value="Genomic_DNA"/>
</dbReference>
<organism evidence="2 3">
    <name type="scientific">Alligator mississippiensis</name>
    <name type="common">American alligator</name>
    <dbReference type="NCBI Taxonomy" id="8496"/>
    <lineage>
        <taxon>Eukaryota</taxon>
        <taxon>Metazoa</taxon>
        <taxon>Chordata</taxon>
        <taxon>Craniata</taxon>
        <taxon>Vertebrata</taxon>
        <taxon>Euteleostomi</taxon>
        <taxon>Archelosauria</taxon>
        <taxon>Archosauria</taxon>
        <taxon>Crocodylia</taxon>
        <taxon>Alligatoridae</taxon>
        <taxon>Alligatorinae</taxon>
        <taxon>Alligator</taxon>
    </lineage>
</organism>
<sequence length="145" mass="15408">MPATSLGVGTCCQTEEWSGPAGLNSGLTGTSLPDCMKQQRLQLNPQGFQGREGTERGINCISAWLQQPIPLSSLTEVSTSSSGSPGQDLLCQLHSPRPSHEVWPAMTPLAISSASFSPGKDPAWASAHHTTPHHPRKPARATFHC</sequence>
<evidence type="ECO:0000313" key="3">
    <source>
        <dbReference type="Proteomes" id="UP000050525"/>
    </source>
</evidence>
<evidence type="ECO:0000313" key="2">
    <source>
        <dbReference type="EMBL" id="KYO22851.1"/>
    </source>
</evidence>
<dbReference type="AlphaFoldDB" id="A0A151MEB5"/>
<feature type="region of interest" description="Disordered" evidence="1">
    <location>
        <begin position="117"/>
        <end position="145"/>
    </location>
</feature>
<name>A0A151MEB5_ALLMI</name>
<reference evidence="2 3" key="1">
    <citation type="journal article" date="2012" name="Genome Biol.">
        <title>Sequencing three crocodilian genomes to illuminate the evolution of archosaurs and amniotes.</title>
        <authorList>
            <person name="St John J.A."/>
            <person name="Braun E.L."/>
            <person name="Isberg S.R."/>
            <person name="Miles L.G."/>
            <person name="Chong A.Y."/>
            <person name="Gongora J."/>
            <person name="Dalzell P."/>
            <person name="Moran C."/>
            <person name="Bed'hom B."/>
            <person name="Abzhanov A."/>
            <person name="Burgess S.C."/>
            <person name="Cooksey A.M."/>
            <person name="Castoe T.A."/>
            <person name="Crawford N.G."/>
            <person name="Densmore L.D."/>
            <person name="Drew J.C."/>
            <person name="Edwards S.V."/>
            <person name="Faircloth B.C."/>
            <person name="Fujita M.K."/>
            <person name="Greenwold M.J."/>
            <person name="Hoffmann F.G."/>
            <person name="Howard J.M."/>
            <person name="Iguchi T."/>
            <person name="Janes D.E."/>
            <person name="Khan S.Y."/>
            <person name="Kohno S."/>
            <person name="de Koning A.J."/>
            <person name="Lance S.L."/>
            <person name="McCarthy F.M."/>
            <person name="McCormack J.E."/>
            <person name="Merchant M.E."/>
            <person name="Peterson D.G."/>
            <person name="Pollock D.D."/>
            <person name="Pourmand N."/>
            <person name="Raney B.J."/>
            <person name="Roessler K.A."/>
            <person name="Sanford J.R."/>
            <person name="Sawyer R.H."/>
            <person name="Schmidt C.J."/>
            <person name="Triplett E.W."/>
            <person name="Tuberville T.D."/>
            <person name="Venegas-Anaya M."/>
            <person name="Howard J.T."/>
            <person name="Jarvis E.D."/>
            <person name="Guillette L.J.Jr."/>
            <person name="Glenn T.C."/>
            <person name="Green R.E."/>
            <person name="Ray D.A."/>
        </authorList>
    </citation>
    <scope>NUCLEOTIDE SEQUENCE [LARGE SCALE GENOMIC DNA]</scope>
    <source>
        <strain evidence="2">KSC_2009_1</strain>
    </source>
</reference>
<feature type="compositionally biased region" description="Basic residues" evidence="1">
    <location>
        <begin position="130"/>
        <end position="139"/>
    </location>
</feature>
<dbReference type="Proteomes" id="UP000050525">
    <property type="component" value="Unassembled WGS sequence"/>
</dbReference>
<protein>
    <submittedName>
        <fullName evidence="2">Uncharacterized protein</fullName>
    </submittedName>
</protein>
<gene>
    <name evidence="2" type="ORF">Y1Q_0003321</name>
</gene>
<proteinExistence type="predicted"/>
<evidence type="ECO:0000256" key="1">
    <source>
        <dbReference type="SAM" id="MobiDB-lite"/>
    </source>
</evidence>